<dbReference type="EMBL" id="CP109441">
    <property type="protein sequence ID" value="WUV50298.1"/>
    <property type="molecule type" value="Genomic_DNA"/>
</dbReference>
<dbReference type="Gene3D" id="2.60.120.10">
    <property type="entry name" value="Jelly Rolls"/>
    <property type="match status" value="1"/>
</dbReference>
<dbReference type="Proteomes" id="UP001432062">
    <property type="component" value="Chromosome"/>
</dbReference>
<dbReference type="InterPro" id="IPR014710">
    <property type="entry name" value="RmlC-like_jellyroll"/>
</dbReference>
<gene>
    <name evidence="2" type="ORF">OG563_20130</name>
</gene>
<evidence type="ECO:0000313" key="2">
    <source>
        <dbReference type="EMBL" id="WUV50298.1"/>
    </source>
</evidence>
<dbReference type="InterPro" id="IPR011051">
    <property type="entry name" value="RmlC_Cupin_sf"/>
</dbReference>
<dbReference type="SUPFAM" id="SSF51182">
    <property type="entry name" value="RmlC-like cupins"/>
    <property type="match status" value="1"/>
</dbReference>
<accession>A0ABZ1Z4W6</accession>
<dbReference type="RefSeq" id="WP_329415068.1">
    <property type="nucleotide sequence ID" value="NZ_CP109441.1"/>
</dbReference>
<evidence type="ECO:0000313" key="3">
    <source>
        <dbReference type="Proteomes" id="UP001432062"/>
    </source>
</evidence>
<protein>
    <submittedName>
        <fullName evidence="2">Cupin domain-containing protein</fullName>
    </submittedName>
</protein>
<sequence length="186" mass="20844">MAMMTLRLDDDDERMPSEEVFEATPARTTERHAELLDGSSDPTPARYELLVIAQWFDGVVRRWREFQMNAAPAHGTASRVLFRFTLGRREVIGRQTVIEPGGTSGWHYHDGTLLVLVARGRLDHPGSDCVPVTYRRGRIFREPSGPSYPHVARNLGTTPVTLFVLYLNPVGSPLSHHVDPPACADR</sequence>
<name>A0ABZ1Z4W6_9NOCA</name>
<reference evidence="2" key="1">
    <citation type="submission" date="2022-10" db="EMBL/GenBank/DDBJ databases">
        <title>The complete genomes of actinobacterial strains from the NBC collection.</title>
        <authorList>
            <person name="Joergensen T.S."/>
            <person name="Alvarez Arevalo M."/>
            <person name="Sterndorff E.B."/>
            <person name="Faurdal D."/>
            <person name="Vuksanovic O."/>
            <person name="Mourched A.-S."/>
            <person name="Charusanti P."/>
            <person name="Shaw S."/>
            <person name="Blin K."/>
            <person name="Weber T."/>
        </authorList>
    </citation>
    <scope>NUCLEOTIDE SEQUENCE</scope>
    <source>
        <strain evidence="2">NBC_01482</strain>
    </source>
</reference>
<dbReference type="InterPro" id="IPR013096">
    <property type="entry name" value="Cupin_2"/>
</dbReference>
<dbReference type="Pfam" id="PF07883">
    <property type="entry name" value="Cupin_2"/>
    <property type="match status" value="1"/>
</dbReference>
<organism evidence="2 3">
    <name type="scientific">Nocardia vinacea</name>
    <dbReference type="NCBI Taxonomy" id="96468"/>
    <lineage>
        <taxon>Bacteria</taxon>
        <taxon>Bacillati</taxon>
        <taxon>Actinomycetota</taxon>
        <taxon>Actinomycetes</taxon>
        <taxon>Mycobacteriales</taxon>
        <taxon>Nocardiaceae</taxon>
        <taxon>Nocardia</taxon>
    </lineage>
</organism>
<proteinExistence type="predicted"/>
<feature type="domain" description="Cupin type-2" evidence="1">
    <location>
        <begin position="97"/>
        <end position="166"/>
    </location>
</feature>
<evidence type="ECO:0000259" key="1">
    <source>
        <dbReference type="Pfam" id="PF07883"/>
    </source>
</evidence>
<keyword evidence="3" id="KW-1185">Reference proteome</keyword>